<evidence type="ECO:0000313" key="1">
    <source>
        <dbReference type="EMBL" id="KKL74810.1"/>
    </source>
</evidence>
<dbReference type="AlphaFoldDB" id="A0A0F9GZN6"/>
<organism evidence="1">
    <name type="scientific">marine sediment metagenome</name>
    <dbReference type="NCBI Taxonomy" id="412755"/>
    <lineage>
        <taxon>unclassified sequences</taxon>
        <taxon>metagenomes</taxon>
        <taxon>ecological metagenomes</taxon>
    </lineage>
</organism>
<name>A0A0F9GZN6_9ZZZZ</name>
<sequence length="210" mass="23371">MVPDPRTIIVTAGCGEYRPWAARLAERAQKLNGMPCVDMSDALCWEGLTHPAWCKAQVWEHVPARVDRVVWLDADVFPARRMPVEDVPSTRFAAVPEPPRILEQERAKLPALKDCRAYCNAGVMVMTREAAPVMLELGRRMLSAEQGHYYDQSWLNALLMGAFSALPAAWNWMIDADEPPPDVINVHAAGLGREPRWKVLRALYAAGGVG</sequence>
<dbReference type="GO" id="GO:0016757">
    <property type="term" value="F:glycosyltransferase activity"/>
    <property type="evidence" value="ECO:0007669"/>
    <property type="project" value="InterPro"/>
</dbReference>
<dbReference type="EMBL" id="LAZR01024536">
    <property type="protein sequence ID" value="KKL74810.1"/>
    <property type="molecule type" value="Genomic_DNA"/>
</dbReference>
<dbReference type="SUPFAM" id="SSF53448">
    <property type="entry name" value="Nucleotide-diphospho-sugar transferases"/>
    <property type="match status" value="1"/>
</dbReference>
<dbReference type="Gene3D" id="3.90.550.10">
    <property type="entry name" value="Spore Coat Polysaccharide Biosynthesis Protein SpsA, Chain A"/>
    <property type="match status" value="1"/>
</dbReference>
<protein>
    <recommendedName>
        <fullName evidence="2">Nucleotide-diphospho-sugar transferase domain-containing protein</fullName>
    </recommendedName>
</protein>
<accession>A0A0F9GZN6</accession>
<comment type="caution">
    <text evidence="1">The sequence shown here is derived from an EMBL/GenBank/DDBJ whole genome shotgun (WGS) entry which is preliminary data.</text>
</comment>
<evidence type="ECO:0008006" key="2">
    <source>
        <dbReference type="Google" id="ProtNLM"/>
    </source>
</evidence>
<gene>
    <name evidence="1" type="ORF">LCGC14_2061180</name>
</gene>
<reference evidence="1" key="1">
    <citation type="journal article" date="2015" name="Nature">
        <title>Complex archaea that bridge the gap between prokaryotes and eukaryotes.</title>
        <authorList>
            <person name="Spang A."/>
            <person name="Saw J.H."/>
            <person name="Jorgensen S.L."/>
            <person name="Zaremba-Niedzwiedzka K."/>
            <person name="Martijn J."/>
            <person name="Lind A.E."/>
            <person name="van Eijk R."/>
            <person name="Schleper C."/>
            <person name="Guy L."/>
            <person name="Ettema T.J."/>
        </authorList>
    </citation>
    <scope>NUCLEOTIDE SEQUENCE</scope>
</reference>
<dbReference type="InterPro" id="IPR029044">
    <property type="entry name" value="Nucleotide-diphossugar_trans"/>
</dbReference>
<dbReference type="Pfam" id="PF01501">
    <property type="entry name" value="Glyco_transf_8"/>
    <property type="match status" value="1"/>
</dbReference>
<proteinExistence type="predicted"/>
<dbReference type="InterPro" id="IPR002495">
    <property type="entry name" value="Glyco_trans_8"/>
</dbReference>